<reference evidence="5" key="2">
    <citation type="submission" date="2015-07" db="EMBL/GenBank/DDBJ databases">
        <title>Plasmids, circular viruses and viroids from rat gut.</title>
        <authorList>
            <person name="Jorgensen T.J."/>
            <person name="Hansen M.A."/>
            <person name="Xu Z."/>
            <person name="Tabak M.A."/>
            <person name="Sorensen S.J."/>
            <person name="Hansen L.H."/>
        </authorList>
    </citation>
    <scope>NUCLEOTIDE SEQUENCE</scope>
    <source>
        <strain evidence="5">RGFK1347</strain>
    </source>
</reference>
<dbReference type="PANTHER" id="PTHR33055">
    <property type="entry name" value="TRANSPOSASE FOR INSERTION SEQUENCE ELEMENT IS1111A"/>
    <property type="match status" value="1"/>
</dbReference>
<keyword evidence="1" id="KW-0175">Coiled coil</keyword>
<reference evidence="5" key="1">
    <citation type="submission" date="2015-06" db="EMBL/GenBank/DDBJ databases">
        <authorList>
            <person name="Joergensen T."/>
        </authorList>
    </citation>
    <scope>NUCLEOTIDE SEQUENCE</scope>
    <source>
        <strain evidence="5">RGFK1347</strain>
    </source>
</reference>
<dbReference type="GO" id="GO:0006313">
    <property type="term" value="P:DNA transposition"/>
    <property type="evidence" value="ECO:0007669"/>
    <property type="project" value="InterPro"/>
</dbReference>
<evidence type="ECO:0000259" key="3">
    <source>
        <dbReference type="Pfam" id="PF01548"/>
    </source>
</evidence>
<sequence length="330" mass="36958">MTYVGIDVSKDTFTVAYSSDKNSKTKTFKNTVKGIHEFIQTISKEDTHCVLEATGNYSALLVYLFSEAGITTSLENPLKIKNFARVMLSVTKTDDVDARLIAMYGEKMNPSPYKLKDESILVLKQKRTVLRQLKKQLVATRNLKESMEILPLVDSTCKRTIEKTIIFLEKQIRNMEENITSLATQEYKKQMELLTSIKGIGVTLAAALIIATGGFTYFDNAKQFTRYLGLSPTYQQSGTSVNVKGHINRNGDSTLRSQLYVAAFASLRCNSECKECYDRLRSNGKPGKVAVIAVANKLVRQAFAVVTKEKEYVDGFVSEKPQKLQKHISA</sequence>
<keyword evidence="2" id="KW-1133">Transmembrane helix</keyword>
<dbReference type="AlphaFoldDB" id="A0A0H5Q6F4"/>
<dbReference type="EMBL" id="LN853909">
    <property type="protein sequence ID" value="CRY97004.1"/>
    <property type="molecule type" value="Genomic_DNA"/>
</dbReference>
<feature type="coiled-coil region" evidence="1">
    <location>
        <begin position="123"/>
        <end position="185"/>
    </location>
</feature>
<evidence type="ECO:0000313" key="5">
    <source>
        <dbReference type="EMBL" id="CRY97004.1"/>
    </source>
</evidence>
<protein>
    <submittedName>
        <fullName evidence="5">Uncharacterized protein</fullName>
    </submittedName>
</protein>
<proteinExistence type="predicted"/>
<dbReference type="InterPro" id="IPR002525">
    <property type="entry name" value="Transp_IS110-like_N"/>
</dbReference>
<keyword evidence="2" id="KW-0472">Membrane</keyword>
<dbReference type="Pfam" id="PF02371">
    <property type="entry name" value="Transposase_20"/>
    <property type="match status" value="1"/>
</dbReference>
<evidence type="ECO:0000256" key="1">
    <source>
        <dbReference type="SAM" id="Coils"/>
    </source>
</evidence>
<dbReference type="InterPro" id="IPR047650">
    <property type="entry name" value="Transpos_IS110"/>
</dbReference>
<dbReference type="PANTHER" id="PTHR33055:SF3">
    <property type="entry name" value="PUTATIVE TRANSPOSASE FOR IS117-RELATED"/>
    <property type="match status" value="1"/>
</dbReference>
<dbReference type="GO" id="GO:0003677">
    <property type="term" value="F:DNA binding"/>
    <property type="evidence" value="ECO:0007669"/>
    <property type="project" value="InterPro"/>
</dbReference>
<keyword evidence="2" id="KW-0812">Transmembrane</keyword>
<feature type="domain" description="Transposase IS110-like N-terminal" evidence="3">
    <location>
        <begin position="4"/>
        <end position="142"/>
    </location>
</feature>
<dbReference type="InterPro" id="IPR003346">
    <property type="entry name" value="Transposase_20"/>
</dbReference>
<dbReference type="GO" id="GO:0004803">
    <property type="term" value="F:transposase activity"/>
    <property type="evidence" value="ECO:0007669"/>
    <property type="project" value="InterPro"/>
</dbReference>
<evidence type="ECO:0000259" key="4">
    <source>
        <dbReference type="Pfam" id="PF02371"/>
    </source>
</evidence>
<name>A0A0H5Q6F4_9ZZZZ</name>
<feature type="transmembrane region" description="Helical" evidence="2">
    <location>
        <begin position="199"/>
        <end position="218"/>
    </location>
</feature>
<feature type="domain" description="Transposase IS116/IS110/IS902 C-terminal" evidence="4">
    <location>
        <begin position="192"/>
        <end position="277"/>
    </location>
</feature>
<evidence type="ECO:0000256" key="2">
    <source>
        <dbReference type="SAM" id="Phobius"/>
    </source>
</evidence>
<dbReference type="Pfam" id="PF01548">
    <property type="entry name" value="DEDD_Tnp_IS110"/>
    <property type="match status" value="1"/>
</dbReference>
<dbReference type="NCBIfam" id="NF033542">
    <property type="entry name" value="transpos_IS110"/>
    <property type="match status" value="1"/>
</dbReference>
<accession>A0A0H5Q6F4</accession>
<organism evidence="5">
    <name type="scientific">uncultured prokaryote</name>
    <dbReference type="NCBI Taxonomy" id="198431"/>
    <lineage>
        <taxon>unclassified sequences</taxon>
        <taxon>environmental samples</taxon>
    </lineage>
</organism>